<evidence type="ECO:0000313" key="3">
    <source>
        <dbReference type="Proteomes" id="UP001176941"/>
    </source>
</evidence>
<feature type="region of interest" description="Disordered" evidence="1">
    <location>
        <begin position="1"/>
        <end position="23"/>
    </location>
</feature>
<accession>A0ABN8Y7T3</accession>
<reference evidence="2" key="1">
    <citation type="submission" date="2023-04" db="EMBL/GenBank/DDBJ databases">
        <authorList>
            <consortium name="ELIXIR-Norway"/>
        </authorList>
    </citation>
    <scope>NUCLEOTIDE SEQUENCE [LARGE SCALE GENOMIC DNA]</scope>
</reference>
<feature type="region of interest" description="Disordered" evidence="1">
    <location>
        <begin position="42"/>
        <end position="82"/>
    </location>
</feature>
<evidence type="ECO:0000256" key="1">
    <source>
        <dbReference type="SAM" id="MobiDB-lite"/>
    </source>
</evidence>
<organism evidence="2 3">
    <name type="scientific">Rangifer tarandus platyrhynchus</name>
    <name type="common">Svalbard reindeer</name>
    <dbReference type="NCBI Taxonomy" id="3082113"/>
    <lineage>
        <taxon>Eukaryota</taxon>
        <taxon>Metazoa</taxon>
        <taxon>Chordata</taxon>
        <taxon>Craniata</taxon>
        <taxon>Vertebrata</taxon>
        <taxon>Euteleostomi</taxon>
        <taxon>Mammalia</taxon>
        <taxon>Eutheria</taxon>
        <taxon>Laurasiatheria</taxon>
        <taxon>Artiodactyla</taxon>
        <taxon>Ruminantia</taxon>
        <taxon>Pecora</taxon>
        <taxon>Cervidae</taxon>
        <taxon>Odocoileinae</taxon>
        <taxon>Rangifer</taxon>
    </lineage>
</organism>
<feature type="region of interest" description="Disordered" evidence="1">
    <location>
        <begin position="96"/>
        <end position="190"/>
    </location>
</feature>
<dbReference type="EMBL" id="OX459950">
    <property type="protein sequence ID" value="CAI9156627.1"/>
    <property type="molecule type" value="Genomic_DNA"/>
</dbReference>
<sequence length="190" mass="19821">MAGGRAPRTSRCPGKSPCSRDLRLGSPASVLVAAFRGLHVTKEHTRGGAAPEPGGTEMSLRVSAEGRPQPRKVPRGLEAEEQRQLPEEVIVAVVQETNVGSEPTSGWRTLKSLGSPGRLQPRASLGAAGTQGPPRARSGAASWADTASPEDIHLLPPSSPDTYLSPPDLPAHLPAFQGRGRCPRPRVGGG</sequence>
<proteinExistence type="predicted"/>
<evidence type="ECO:0000313" key="2">
    <source>
        <dbReference type="EMBL" id="CAI9156627.1"/>
    </source>
</evidence>
<protein>
    <submittedName>
        <fullName evidence="2">Uncharacterized protein</fullName>
    </submittedName>
</protein>
<name>A0ABN8Y7T3_RANTA</name>
<gene>
    <name evidence="2" type="ORF">MRATA1EN1_LOCUS5589</name>
</gene>
<dbReference type="Proteomes" id="UP001176941">
    <property type="component" value="Chromosome 14"/>
</dbReference>
<keyword evidence="3" id="KW-1185">Reference proteome</keyword>
<feature type="compositionally biased region" description="Polar residues" evidence="1">
    <location>
        <begin position="96"/>
        <end position="107"/>
    </location>
</feature>